<feature type="repeat" description="ANK" evidence="3">
    <location>
        <begin position="93"/>
        <end position="125"/>
    </location>
</feature>
<keyword evidence="6" id="KW-1185">Reference proteome</keyword>
<dbReference type="InterPro" id="IPR036770">
    <property type="entry name" value="Ankyrin_rpt-contain_sf"/>
</dbReference>
<name>A0A3B7R149_9BACT</name>
<dbReference type="EMBL" id="CP032317">
    <property type="protein sequence ID" value="AYA37143.1"/>
    <property type="molecule type" value="Genomic_DNA"/>
</dbReference>
<dbReference type="PANTHER" id="PTHR24171">
    <property type="entry name" value="ANKYRIN REPEAT DOMAIN-CONTAINING PROTEIN 39-RELATED"/>
    <property type="match status" value="1"/>
</dbReference>
<proteinExistence type="predicted"/>
<dbReference type="AlphaFoldDB" id="A0A3B7R149"/>
<dbReference type="OrthoDB" id="892800at2"/>
<dbReference type="RefSeq" id="WP_119444719.1">
    <property type="nucleotide sequence ID" value="NZ_CP032317.1"/>
</dbReference>
<dbReference type="KEGG" id="hyh:D3Y59_08820"/>
<evidence type="ECO:0000313" key="5">
    <source>
        <dbReference type="EMBL" id="AYA37143.1"/>
    </source>
</evidence>
<organism evidence="5 6">
    <name type="scientific">Hymenobacter oligotrophus</name>
    <dbReference type="NCBI Taxonomy" id="2319843"/>
    <lineage>
        <taxon>Bacteria</taxon>
        <taxon>Pseudomonadati</taxon>
        <taxon>Bacteroidota</taxon>
        <taxon>Cytophagia</taxon>
        <taxon>Cytophagales</taxon>
        <taxon>Hymenobacteraceae</taxon>
        <taxon>Hymenobacter</taxon>
    </lineage>
</organism>
<evidence type="ECO:0000256" key="4">
    <source>
        <dbReference type="SAM" id="SignalP"/>
    </source>
</evidence>
<evidence type="ECO:0000256" key="2">
    <source>
        <dbReference type="ARBA" id="ARBA00023043"/>
    </source>
</evidence>
<keyword evidence="2 3" id="KW-0040">ANK repeat</keyword>
<keyword evidence="1" id="KW-0677">Repeat</keyword>
<reference evidence="5 6" key="1">
    <citation type="submission" date="2018-09" db="EMBL/GenBank/DDBJ databases">
        <title>Hymenobacter medium sp. nov., isolated from R2A medium.</title>
        <authorList>
            <person name="Yingchao G."/>
        </authorList>
    </citation>
    <scope>NUCLEOTIDE SEQUENCE [LARGE SCALE GENOMIC DNA]</scope>
    <source>
        <strain evidence="6">sh-6</strain>
    </source>
</reference>
<dbReference type="InterPro" id="IPR002110">
    <property type="entry name" value="Ankyrin_rpt"/>
</dbReference>
<evidence type="ECO:0000256" key="3">
    <source>
        <dbReference type="PROSITE-ProRule" id="PRU00023"/>
    </source>
</evidence>
<dbReference type="Pfam" id="PF12796">
    <property type="entry name" value="Ank_2"/>
    <property type="match status" value="1"/>
</dbReference>
<feature type="repeat" description="ANK" evidence="3">
    <location>
        <begin position="65"/>
        <end position="92"/>
    </location>
</feature>
<dbReference type="SUPFAM" id="SSF48403">
    <property type="entry name" value="Ankyrin repeat"/>
    <property type="match status" value="1"/>
</dbReference>
<dbReference type="SMART" id="SM00248">
    <property type="entry name" value="ANK"/>
    <property type="match status" value="3"/>
</dbReference>
<dbReference type="Proteomes" id="UP000262802">
    <property type="component" value="Chromosome"/>
</dbReference>
<dbReference type="PROSITE" id="PS50297">
    <property type="entry name" value="ANK_REP_REGION"/>
    <property type="match status" value="1"/>
</dbReference>
<gene>
    <name evidence="5" type="ORF">D3Y59_08820</name>
</gene>
<evidence type="ECO:0000313" key="6">
    <source>
        <dbReference type="Proteomes" id="UP000262802"/>
    </source>
</evidence>
<dbReference type="Gene3D" id="1.25.40.20">
    <property type="entry name" value="Ankyrin repeat-containing domain"/>
    <property type="match status" value="1"/>
</dbReference>
<keyword evidence="4" id="KW-0732">Signal</keyword>
<evidence type="ECO:0000256" key="1">
    <source>
        <dbReference type="ARBA" id="ARBA00022737"/>
    </source>
</evidence>
<dbReference type="PROSITE" id="PS50088">
    <property type="entry name" value="ANK_REPEAT"/>
    <property type="match status" value="2"/>
</dbReference>
<feature type="chain" id="PRO_5017819836" evidence="4">
    <location>
        <begin position="22"/>
        <end position="152"/>
    </location>
</feature>
<protein>
    <submittedName>
        <fullName evidence="5">Ankyrin repeat domain-containing protein</fullName>
    </submittedName>
</protein>
<feature type="signal peptide" evidence="4">
    <location>
        <begin position="1"/>
        <end position="21"/>
    </location>
</feature>
<accession>A0A3B7R149</accession>
<dbReference type="PANTHER" id="PTHR24171:SF9">
    <property type="entry name" value="ANKYRIN REPEAT DOMAIN-CONTAINING PROTEIN 39"/>
    <property type="match status" value="1"/>
</dbReference>
<sequence length="152" mass="16878">MRFLLTLLTATLFWFFTTATAQSLDRKLYEAVLKNQPAKVNKLVDEGADVNYTFKMNSAFYINVLMQATMQNYTDVAVLLIKRGADVNATDGFKMTPLMWAAHHGNLPLPKLLIDNGAKPDADDGLGNTPLKAAKDRKHKEVVSYLESLGAK</sequence>